<evidence type="ECO:0000313" key="2">
    <source>
        <dbReference type="Proteomes" id="UP000199643"/>
    </source>
</evidence>
<reference evidence="2" key="1">
    <citation type="submission" date="2016-10" db="EMBL/GenBank/DDBJ databases">
        <authorList>
            <person name="Varghese N."/>
            <person name="Submissions S."/>
        </authorList>
    </citation>
    <scope>NUCLEOTIDE SEQUENCE [LARGE SCALE GENOMIC DNA]</scope>
    <source>
        <strain evidence="2">DSM 17933</strain>
    </source>
</reference>
<sequence>MIIGLITVTSCRKENLSIKKEPIVNTDEQLYNLIISSGVKSENIKDVGEYYLVEGDMLFKKNKSDLQRVSQYLKGGADFSRNLKQTIQMNSPGGTPNKISQWRTNSIISSQNVENIKVYYDSYPNPNGVPWSSAWKAATENWQNIPNCKINFYNDFNNKWTNQYTNNAITIIEGVPLDPSSYAYAEFPNSDNAGYSIHINTSINLSEGQKIFILSHELGHCLGFRHTNWQSDWREYNAPQGAIQIAGTPTTDPASIMNNGASFQTVPNWSSFSSYDIIAAQTLYPYGIYDNWINDVSPFAGYGDSDLHPEITWNSNLVSSSTVSIEIYQYGISKGIIASNIPNNGSFTGSDNYRYKLQQSNHDYFYVQLKIISDSNPSISDMTKAFNFFWD</sequence>
<organism evidence="1 2">
    <name type="scientific">Pedobacter terrae</name>
    <dbReference type="NCBI Taxonomy" id="405671"/>
    <lineage>
        <taxon>Bacteria</taxon>
        <taxon>Pseudomonadati</taxon>
        <taxon>Bacteroidota</taxon>
        <taxon>Sphingobacteriia</taxon>
        <taxon>Sphingobacteriales</taxon>
        <taxon>Sphingobacteriaceae</taxon>
        <taxon>Pedobacter</taxon>
    </lineage>
</organism>
<dbReference type="Gene3D" id="3.40.390.10">
    <property type="entry name" value="Collagenase (Catalytic Domain)"/>
    <property type="match status" value="1"/>
</dbReference>
<proteinExistence type="predicted"/>
<dbReference type="SUPFAM" id="SSF55486">
    <property type="entry name" value="Metalloproteases ('zincins'), catalytic domain"/>
    <property type="match status" value="1"/>
</dbReference>
<keyword evidence="2" id="KW-1185">Reference proteome</keyword>
<dbReference type="InterPro" id="IPR024079">
    <property type="entry name" value="MetalloPept_cat_dom_sf"/>
</dbReference>
<dbReference type="GO" id="GO:0008237">
    <property type="term" value="F:metallopeptidase activity"/>
    <property type="evidence" value="ECO:0007669"/>
    <property type="project" value="InterPro"/>
</dbReference>
<dbReference type="AlphaFoldDB" id="A0A1G7ZGF3"/>
<dbReference type="Proteomes" id="UP000199643">
    <property type="component" value="Unassembled WGS sequence"/>
</dbReference>
<name>A0A1G7ZGF3_9SPHI</name>
<dbReference type="STRING" id="405671.SAMN05421827_11636"/>
<gene>
    <name evidence="1" type="ORF">SAMN05421827_11636</name>
</gene>
<dbReference type="Pfam" id="PF12388">
    <property type="entry name" value="Peptidase_M57"/>
    <property type="match status" value="1"/>
</dbReference>
<accession>A0A1G7ZGF3</accession>
<dbReference type="EMBL" id="FNCH01000016">
    <property type="protein sequence ID" value="SDH07813.1"/>
    <property type="molecule type" value="Genomic_DNA"/>
</dbReference>
<protein>
    <submittedName>
        <fullName evidence="1">Dual-action HEIGH metallo-peptidase</fullName>
    </submittedName>
</protein>
<evidence type="ECO:0000313" key="1">
    <source>
        <dbReference type="EMBL" id="SDH07813.1"/>
    </source>
</evidence>
<dbReference type="InterPro" id="IPR024653">
    <property type="entry name" value="Peptidase_M10/M27/M57"/>
</dbReference>